<reference evidence="2 4" key="2">
    <citation type="submission" date="2022-03" db="EMBL/GenBank/DDBJ databases">
        <title>Genome sequencing of Neisseria macacae.</title>
        <authorList>
            <person name="Baek M.-G."/>
        </authorList>
    </citation>
    <scope>NUCLEOTIDE SEQUENCE [LARGE SCALE GENOMIC DNA]</scope>
    <source>
        <strain evidence="2 4">ATCC 33926</strain>
    </source>
</reference>
<evidence type="ECO:0000313" key="2">
    <source>
        <dbReference type="EMBL" id="UNV83987.1"/>
    </source>
</evidence>
<dbReference type="Proteomes" id="UP000004982">
    <property type="component" value="Unassembled WGS sequence"/>
</dbReference>
<dbReference type="Proteomes" id="UP000829455">
    <property type="component" value="Chromosome"/>
</dbReference>
<evidence type="ECO:0000313" key="4">
    <source>
        <dbReference type="Proteomes" id="UP000829455"/>
    </source>
</evidence>
<sequence>MTDKDGNLLWFGNYTGWGRLKEETKVADSAYQPFRLQNQYADHETGLHYNFFRYYESDCGRFINQDPIGLFGGSNFYAFAPNTTKWIDTLGWFKYHGNWCGPDWTGGERRAIQ</sequence>
<dbReference type="InterPro" id="IPR022385">
    <property type="entry name" value="Rhs_assc_core"/>
</dbReference>
<keyword evidence="4" id="KW-1185">Reference proteome</keyword>
<evidence type="ECO:0000313" key="3">
    <source>
        <dbReference type="Proteomes" id="UP000004982"/>
    </source>
</evidence>
<dbReference type="Gene3D" id="2.180.10.10">
    <property type="entry name" value="RHS repeat-associated core"/>
    <property type="match status" value="1"/>
</dbReference>
<dbReference type="InterPro" id="IPR050708">
    <property type="entry name" value="T6SS_VgrG/RHS"/>
</dbReference>
<protein>
    <submittedName>
        <fullName evidence="2">RHS repeat-associated core domain-containing protein</fullName>
    </submittedName>
</protein>
<accession>A0AA36UHK5</accession>
<dbReference type="NCBIfam" id="TIGR03696">
    <property type="entry name" value="Rhs_assc_core"/>
    <property type="match status" value="1"/>
</dbReference>
<dbReference type="PRINTS" id="PR00394">
    <property type="entry name" value="RHSPROTEIN"/>
</dbReference>
<gene>
    <name evidence="1" type="ORF">HMPREF9418_2884</name>
    <name evidence="2" type="ORF">MON40_08080</name>
</gene>
<dbReference type="PANTHER" id="PTHR32305">
    <property type="match status" value="1"/>
</dbReference>
<dbReference type="EMBL" id="AFQE01000143">
    <property type="protein sequence ID" value="EGQ74266.1"/>
    <property type="molecule type" value="Genomic_DNA"/>
</dbReference>
<reference evidence="1 3" key="1">
    <citation type="submission" date="2011-05" db="EMBL/GenBank/DDBJ databases">
        <authorList>
            <person name="Muzny D."/>
            <person name="Qin X."/>
            <person name="Deng J."/>
            <person name="Jiang H."/>
            <person name="Liu Y."/>
            <person name="Qu J."/>
            <person name="Song X.-Z."/>
            <person name="Zhang L."/>
            <person name="Thornton R."/>
            <person name="Coyle M."/>
            <person name="Francisco L."/>
            <person name="Jackson L."/>
            <person name="Javaid M."/>
            <person name="Korchina V."/>
            <person name="Kovar C."/>
            <person name="Mata R."/>
            <person name="Mathew T."/>
            <person name="Ngo R."/>
            <person name="Nguyen L."/>
            <person name="Nguyen N."/>
            <person name="Okwuonu G."/>
            <person name="Ongeri F."/>
            <person name="Pham C."/>
            <person name="Simmons D."/>
            <person name="Wilczek-Boney K."/>
            <person name="Hale W."/>
            <person name="Jakkamsetti A."/>
            <person name="Pham P."/>
            <person name="Ruth R."/>
            <person name="San Lucas F."/>
            <person name="Warren J."/>
            <person name="Zhang J."/>
            <person name="Zhao Z."/>
            <person name="Zhou C."/>
            <person name="Zhu D."/>
            <person name="Lee S."/>
            <person name="Bess C."/>
            <person name="Blankenburg K."/>
            <person name="Forbes L."/>
            <person name="Fu Q."/>
            <person name="Gubbala S."/>
            <person name="Hirani K."/>
            <person name="Jayaseelan J.C."/>
            <person name="Lara F."/>
            <person name="Munidasa M."/>
            <person name="Palculict T."/>
            <person name="Patil S."/>
            <person name="Pu L.-L."/>
            <person name="Saada N."/>
            <person name="Tang L."/>
            <person name="Weissenberger G."/>
            <person name="Zhu Y."/>
            <person name="Hemphill L."/>
            <person name="Shang Y."/>
            <person name="Youmans B."/>
            <person name="Ayvaz T."/>
            <person name="Ross M."/>
            <person name="Santibanez J."/>
            <person name="Aqrawi P."/>
            <person name="Gross S."/>
            <person name="Joshi V."/>
            <person name="Fowler G."/>
            <person name="Nazareth L."/>
            <person name="Reid J."/>
            <person name="Worley K."/>
            <person name="Petrosino J."/>
            <person name="Highlander S."/>
            <person name="Gibbs R."/>
        </authorList>
    </citation>
    <scope>NUCLEOTIDE SEQUENCE [LARGE SCALE GENOMIC DNA]</scope>
    <source>
        <strain evidence="1 3">ATCC 33926</strain>
    </source>
</reference>
<dbReference type="PANTHER" id="PTHR32305:SF15">
    <property type="entry name" value="PROTEIN RHSA-RELATED"/>
    <property type="match status" value="1"/>
</dbReference>
<organism evidence="1 3">
    <name type="scientific">Neisseria macacae ATCC 33926</name>
    <dbReference type="NCBI Taxonomy" id="997348"/>
    <lineage>
        <taxon>Bacteria</taxon>
        <taxon>Pseudomonadati</taxon>
        <taxon>Pseudomonadota</taxon>
        <taxon>Betaproteobacteria</taxon>
        <taxon>Neisseriales</taxon>
        <taxon>Neisseriaceae</taxon>
        <taxon>Neisseria</taxon>
    </lineage>
</organism>
<dbReference type="AlphaFoldDB" id="A0AA36UHK5"/>
<evidence type="ECO:0000313" key="1">
    <source>
        <dbReference type="EMBL" id="EGQ74266.1"/>
    </source>
</evidence>
<dbReference type="EMBL" id="CP094241">
    <property type="protein sequence ID" value="UNV83987.1"/>
    <property type="molecule type" value="Genomic_DNA"/>
</dbReference>
<name>A0AA36UHK5_9NEIS</name>
<proteinExistence type="predicted"/>